<dbReference type="SUPFAM" id="SSF52540">
    <property type="entry name" value="P-loop containing nucleoside triphosphate hydrolases"/>
    <property type="match status" value="1"/>
</dbReference>
<proteinExistence type="predicted"/>
<dbReference type="GO" id="GO:0008476">
    <property type="term" value="F:protein-tyrosine sulfotransferase activity"/>
    <property type="evidence" value="ECO:0007669"/>
    <property type="project" value="InterPro"/>
</dbReference>
<protein>
    <submittedName>
        <fullName evidence="2">Uncharacterized protein</fullName>
    </submittedName>
</protein>
<dbReference type="SMART" id="SM00028">
    <property type="entry name" value="TPR"/>
    <property type="match status" value="6"/>
</dbReference>
<sequence>MARKGKNSRKRRPSVRALMSRNAKKERNIPYLEELQLALSHQAAGHLGQAEEILQRVLAHKSNHAMALKLLGRLYCDSGRVEQGIHCLEQCVQYEPGELSNYTELGHVLRVTGRRDAAEQVLLKGIGLKSNDPQVHYELGCLYHDQTKLEPASAELNLALKLNPNHIAARQRLGEIHQALGQSGEAEACFRRVITKSPHDPEAHRGLAYLKRFTEYSPDIQSMEASYEKSSEQGMDRVVLAFSLGKVFEDLERYDESFAYYEEANRLHRSLYQFSIDQEAAYFETYRDAFTSDWLTDTTKHAIEDATPIFVIGMPRSGTSLVEQILASHSSVFGAGEVYHSSVFDSRVAQATGRPFPQSISSVPAEVLTQSAQVYVENLRADADQSARITDKLPHNFLRVGLLTAVMPQARIIHCVRDPMDTCLSIFTHFFSSAHGYASDLKELGQYYRLYEQLTQDWETRFPGCMYRISYEDLVADHEREIKQLLEYCGLPFESGCLRFHETMRAVNTPSATQVRQPLYQSAVSRWKRYETHLQPLHAALTRGGETFTDIG</sequence>
<name>A0A381NQN8_9ZZZZ</name>
<dbReference type="Pfam" id="PF13432">
    <property type="entry name" value="TPR_16"/>
    <property type="match status" value="1"/>
</dbReference>
<dbReference type="SUPFAM" id="SSF48452">
    <property type="entry name" value="TPR-like"/>
    <property type="match status" value="2"/>
</dbReference>
<dbReference type="Gene3D" id="3.40.50.300">
    <property type="entry name" value="P-loop containing nucleotide triphosphate hydrolases"/>
    <property type="match status" value="1"/>
</dbReference>
<dbReference type="EMBL" id="UINC01000531">
    <property type="protein sequence ID" value="SUZ56915.1"/>
    <property type="molecule type" value="Genomic_DNA"/>
</dbReference>
<dbReference type="PANTHER" id="PTHR12788">
    <property type="entry name" value="PROTEIN-TYROSINE SULFOTRANSFERASE 2"/>
    <property type="match status" value="1"/>
</dbReference>
<dbReference type="Pfam" id="PF13469">
    <property type="entry name" value="Sulfotransfer_3"/>
    <property type="match status" value="1"/>
</dbReference>
<evidence type="ECO:0000313" key="2">
    <source>
        <dbReference type="EMBL" id="SUZ56915.1"/>
    </source>
</evidence>
<organism evidence="2">
    <name type="scientific">marine metagenome</name>
    <dbReference type="NCBI Taxonomy" id="408172"/>
    <lineage>
        <taxon>unclassified sequences</taxon>
        <taxon>metagenomes</taxon>
        <taxon>ecological metagenomes</taxon>
    </lineage>
</organism>
<dbReference type="AlphaFoldDB" id="A0A381NQN8"/>
<dbReference type="InterPro" id="IPR027417">
    <property type="entry name" value="P-loop_NTPase"/>
</dbReference>
<dbReference type="Gene3D" id="1.25.40.10">
    <property type="entry name" value="Tetratricopeptide repeat domain"/>
    <property type="match status" value="1"/>
</dbReference>
<dbReference type="InterPro" id="IPR011990">
    <property type="entry name" value="TPR-like_helical_dom_sf"/>
</dbReference>
<dbReference type="Pfam" id="PF14559">
    <property type="entry name" value="TPR_19"/>
    <property type="match status" value="1"/>
</dbReference>
<gene>
    <name evidence="2" type="ORF">METZ01_LOCUS9769</name>
</gene>
<dbReference type="PANTHER" id="PTHR12788:SF10">
    <property type="entry name" value="PROTEIN-TYROSINE SULFOTRANSFERASE"/>
    <property type="match status" value="1"/>
</dbReference>
<reference evidence="2" key="1">
    <citation type="submission" date="2018-05" db="EMBL/GenBank/DDBJ databases">
        <authorList>
            <person name="Lanie J.A."/>
            <person name="Ng W.-L."/>
            <person name="Kazmierczak K.M."/>
            <person name="Andrzejewski T.M."/>
            <person name="Davidsen T.M."/>
            <person name="Wayne K.J."/>
            <person name="Tettelin H."/>
            <person name="Glass J.I."/>
            <person name="Rusch D."/>
            <person name="Podicherti R."/>
            <person name="Tsui H.-C.T."/>
            <person name="Winkler M.E."/>
        </authorList>
    </citation>
    <scope>NUCLEOTIDE SEQUENCE</scope>
</reference>
<keyword evidence="1" id="KW-0808">Transferase</keyword>
<dbReference type="InterPro" id="IPR026634">
    <property type="entry name" value="TPST-like"/>
</dbReference>
<dbReference type="GO" id="GO:0005794">
    <property type="term" value="C:Golgi apparatus"/>
    <property type="evidence" value="ECO:0007669"/>
    <property type="project" value="TreeGrafter"/>
</dbReference>
<accession>A0A381NQN8</accession>
<dbReference type="PROSITE" id="PS50005">
    <property type="entry name" value="TPR"/>
    <property type="match status" value="3"/>
</dbReference>
<dbReference type="Pfam" id="PF13181">
    <property type="entry name" value="TPR_8"/>
    <property type="match status" value="1"/>
</dbReference>
<dbReference type="InterPro" id="IPR019734">
    <property type="entry name" value="TPR_rpt"/>
</dbReference>
<evidence type="ECO:0000256" key="1">
    <source>
        <dbReference type="ARBA" id="ARBA00022679"/>
    </source>
</evidence>